<name>A0ACC2WFH9_9TREE</name>
<keyword evidence="2" id="KW-1185">Reference proteome</keyword>
<evidence type="ECO:0000313" key="2">
    <source>
        <dbReference type="Proteomes" id="UP001230649"/>
    </source>
</evidence>
<sequence length="1813" mass="200252">MSGINWESGADISVQVNQRALVDKILARYSGEFTIFRELLQNADDAGAKTVKIRFETDKKDGRKLDLADLKHSVISKYVLLNDGIPFREQDWDRLRKIAEGNPNEDKIGAFGVGFYALFSVTEQPMVVSGDRWMGFYWKDGGDQLYARTGERKPDSTSASSDEDAPSSTGNPWTSFTMDLRTPTPLDQPLDFARFLITSLTFMHTIRRIEMYVDQWEMLVIDKDVGDLERLDVPGEKGRESQSRGFWSAPTMTKDVGSTSPGGIMRVHNINSTTVRISASVMRALLHSGYTPPPLPPVPIHQKSANPSAGGWGAMLQSASSLWSRSGTPSQQKPIEREPLPEPEPVKLNLEEKVPAARTIRVIGTDVECTVVGQFATELERATKKAAPKRTKVQLIYSEPHEEEESDTLANANSKIPTAGSIFSGIQPPLHESSSGNTVSSSTAGRIFIGQATAQTTGLGGHVSARFIPTVERESVDLQDRWVSVWNKELLWSVGWLARGVYAIEMERFRQSWATLGSEDEVSVEVNKARERITKQAIHLLRFFTFHPSTPSGLVSTHIESAFFATHSAAPLEIISTRGPLSVTSVRMPHPQLTPWLPSLAVLTPDMAARAEEEPMIARLRERGLLKDIGLDDVVDALERNPLDEEKAVGLLRWWISMTKVPAFDGRLRGKVLNAAVFRVDASQGTGGERVARLADIKTWLNPANIPADMPLPEHTLPHAISKRLGNLSELAFAFDWHELGVTEWIRYLVSIAHPDPSSPDAAPTEYDLTRSAPFVEKVLSTAARSWNKLSAQDKEGLKVTMNTIACLPTRAGFAKPQESYFADVDLFPDLAIIDLPSLSIKGPLRAMLTALGVRSHVDLQLVFSRLVGSQKWSCYELVRYLVSVKSTLTEHEMAKLRKTQAFPVLPLSQEESKSQQPSSEVKVVRRTPDMLYEPTEEHKVLGVEVLDWGHAWKASSPEAQFAFTLGIKRHVGLPTLLEIASHPSDSRRRKAAFSYLMKYLYHYTGFNATAYPDFSFVPAIAADSGARYLAKPTAAFTNPAVTIMGFATVDTSEISEEIATKLKLPKDPPVSEIARRVIDSPPLDVEQCIKYLEYMSSRLGDFYRDPAKSLSKLSNIPFIRVRDTRNPAAINTILCRPNGIFFRPQDDSSTSSNLYSVYQRVFLYVDYGSVANAFLEACGVKRQPSIEQLAGLMVGDPAKFLRLAQTKDLYLAQLRILAASYSTFASDLKRQMVRSAFLLASKRVVQSADKQPLGVSAKHNLLEEDDDSTALLEFDLAAAKEICIIDDPNAYSLFAGDIKAAPQEDMLEEFYLKLGSQPLSGLIKEEYRSSGTPTVTVSATSLRQLVLERLTLFYSDRTRTNAEVSLDWLKKDKNFTVFQVGSINLKRTLKQGGLERTNLQAVSASVLKGRAGIISLYISTGVELDMFEVALALVKAIFKKVRPDDPLLLMTILSTPLGALKRRGYNVDRILNQQKAERLARDAEHRDKQEKAEEAERKAEGTFGGKTKADAISHLKHLFPNEDIKHLAATLEAQRDNHLVNATNALLQENRAGNSSRQSEELRRSPSISSTGTSKLSGTSLMNNLRQKFKTGSGTSAGSGGGLGSGAGSLPSQPPQAQPPPPSTNQSSEVTPFANIRKSQVAFSCPSRPDMSKDIVSEPQRSVVRESGDTYCDLSGVKTNLTAADVPDPGALMQTHQLATQRFANTVILPLASLFRLDPSSISIFHDSAGPLIAFNRGGTLYLNLRYYLAWHDQAVMMGESSEALVSWFFSLAHELAHNAVAEHNSEHEFYFSSICETFMMELAKLLSNGSR</sequence>
<dbReference type="EMBL" id="JASBWS010000028">
    <property type="protein sequence ID" value="KAJ9109827.1"/>
    <property type="molecule type" value="Genomic_DNA"/>
</dbReference>
<dbReference type="Proteomes" id="UP001230649">
    <property type="component" value="Unassembled WGS sequence"/>
</dbReference>
<evidence type="ECO:0000313" key="1">
    <source>
        <dbReference type="EMBL" id="KAJ9109827.1"/>
    </source>
</evidence>
<accession>A0ACC2WFH9</accession>
<protein>
    <submittedName>
        <fullName evidence="1">Uncharacterized protein</fullName>
    </submittedName>
</protein>
<organism evidence="1 2">
    <name type="scientific">Naganishia adeliensis</name>
    <dbReference type="NCBI Taxonomy" id="92952"/>
    <lineage>
        <taxon>Eukaryota</taxon>
        <taxon>Fungi</taxon>
        <taxon>Dikarya</taxon>
        <taxon>Basidiomycota</taxon>
        <taxon>Agaricomycotina</taxon>
        <taxon>Tremellomycetes</taxon>
        <taxon>Filobasidiales</taxon>
        <taxon>Filobasidiaceae</taxon>
        <taxon>Naganishia</taxon>
    </lineage>
</organism>
<proteinExistence type="predicted"/>
<comment type="caution">
    <text evidence="1">The sequence shown here is derived from an EMBL/GenBank/DDBJ whole genome shotgun (WGS) entry which is preliminary data.</text>
</comment>
<gene>
    <name evidence="1" type="ORF">QFC20_003243</name>
</gene>
<reference evidence="1" key="1">
    <citation type="submission" date="2023-04" db="EMBL/GenBank/DDBJ databases">
        <title>Draft Genome sequencing of Naganishia species isolated from polar environments using Oxford Nanopore Technology.</title>
        <authorList>
            <person name="Leo P."/>
            <person name="Venkateswaran K."/>
        </authorList>
    </citation>
    <scope>NUCLEOTIDE SEQUENCE</scope>
    <source>
        <strain evidence="1">MNA-CCFEE 5262</strain>
    </source>
</reference>